<dbReference type="AlphaFoldDB" id="A0A7C3KDW3"/>
<evidence type="ECO:0000256" key="1">
    <source>
        <dbReference type="ARBA" id="ARBA00022679"/>
    </source>
</evidence>
<proteinExistence type="predicted"/>
<feature type="domain" description="Methyltransferase" evidence="2">
    <location>
        <begin position="111"/>
        <end position="205"/>
    </location>
</feature>
<comment type="caution">
    <text evidence="3">The sequence shown here is derived from an EMBL/GenBank/DDBJ whole genome shotgun (WGS) entry which is preliminary data.</text>
</comment>
<dbReference type="EMBL" id="DSRU01000193">
    <property type="protein sequence ID" value="HFM98669.1"/>
    <property type="molecule type" value="Genomic_DNA"/>
</dbReference>
<reference evidence="3" key="1">
    <citation type="journal article" date="2020" name="mSystems">
        <title>Genome- and Community-Level Interaction Insights into Carbon Utilization and Element Cycling Functions of Hydrothermarchaeota in Hydrothermal Sediment.</title>
        <authorList>
            <person name="Zhou Z."/>
            <person name="Liu Y."/>
            <person name="Xu W."/>
            <person name="Pan J."/>
            <person name="Luo Z.H."/>
            <person name="Li M."/>
        </authorList>
    </citation>
    <scope>NUCLEOTIDE SEQUENCE [LARGE SCALE GENOMIC DNA]</scope>
    <source>
        <strain evidence="3">SpSt-418</strain>
    </source>
</reference>
<dbReference type="Gene3D" id="3.40.50.150">
    <property type="entry name" value="Vaccinia Virus protein VP39"/>
    <property type="match status" value="1"/>
</dbReference>
<dbReference type="SUPFAM" id="SSF53335">
    <property type="entry name" value="S-adenosyl-L-methionine-dependent methyltransferases"/>
    <property type="match status" value="1"/>
</dbReference>
<dbReference type="InterPro" id="IPR041698">
    <property type="entry name" value="Methyltransf_25"/>
</dbReference>
<protein>
    <submittedName>
        <fullName evidence="3">Class I SAM-dependent methyltransferase</fullName>
    </submittedName>
</protein>
<dbReference type="Pfam" id="PF13649">
    <property type="entry name" value="Methyltransf_25"/>
    <property type="match status" value="1"/>
</dbReference>
<dbReference type="GO" id="GO:0032259">
    <property type="term" value="P:methylation"/>
    <property type="evidence" value="ECO:0007669"/>
    <property type="project" value="UniProtKB-KW"/>
</dbReference>
<dbReference type="CDD" id="cd02440">
    <property type="entry name" value="AdoMet_MTases"/>
    <property type="match status" value="1"/>
</dbReference>
<dbReference type="InterPro" id="IPR029063">
    <property type="entry name" value="SAM-dependent_MTases_sf"/>
</dbReference>
<accession>A0A7C3KDW3</accession>
<keyword evidence="3" id="KW-0489">Methyltransferase</keyword>
<name>A0A7C3KDW3_9CYAN</name>
<dbReference type="PANTHER" id="PTHR43861">
    <property type="entry name" value="TRANS-ACONITATE 2-METHYLTRANSFERASE-RELATED"/>
    <property type="match status" value="1"/>
</dbReference>
<evidence type="ECO:0000313" key="3">
    <source>
        <dbReference type="EMBL" id="HFM98669.1"/>
    </source>
</evidence>
<evidence type="ECO:0000259" key="2">
    <source>
        <dbReference type="Pfam" id="PF13649"/>
    </source>
</evidence>
<gene>
    <name evidence="3" type="ORF">ENR64_13120</name>
</gene>
<dbReference type="GO" id="GO:0008168">
    <property type="term" value="F:methyltransferase activity"/>
    <property type="evidence" value="ECO:0007669"/>
    <property type="project" value="UniProtKB-KW"/>
</dbReference>
<organism evidence="3">
    <name type="scientific">Oscillatoriales cyanobacterium SpSt-418</name>
    <dbReference type="NCBI Taxonomy" id="2282169"/>
    <lineage>
        <taxon>Bacteria</taxon>
        <taxon>Bacillati</taxon>
        <taxon>Cyanobacteriota</taxon>
        <taxon>Cyanophyceae</taxon>
        <taxon>Oscillatoriophycideae</taxon>
        <taxon>Oscillatoriales</taxon>
    </lineage>
</organism>
<keyword evidence="1 3" id="KW-0808">Transferase</keyword>
<sequence>MKDIVANRSKVKLSHKARLILLSLRENGPVWTTYLLIYYLSSSISEWAYSQMSLFRKKHNLPGLNSTTMNYEIWRNWDWRNGGEEWTQSTEWKESLIRNILLRYMKTDGRILEIGPGAGRWTETLQKIASYLIAVDISDRCVEICRNKFAGCSNVDFFVNNGSELPFIADNSIDCVWSFDVFVHINVAEVTQYIKEFQRIVRTGGCVAIHHAQKGDVAGGWRSNMTSELFVDIAESNGFKVVAQITRWRDGQQEFEVGKYNDVVSVLEKVS</sequence>